<feature type="region of interest" description="Disordered" evidence="2">
    <location>
        <begin position="35"/>
        <end position="58"/>
    </location>
</feature>
<keyword evidence="1" id="KW-0460">Magnesium</keyword>
<dbReference type="Proteomes" id="UP000308133">
    <property type="component" value="Unassembled WGS sequence"/>
</dbReference>
<comment type="catalytic activity">
    <reaction evidence="1">
        <text>O-phospho-L-seryl-[protein] + H2O = L-seryl-[protein] + phosphate</text>
        <dbReference type="Rhea" id="RHEA:20629"/>
        <dbReference type="Rhea" id="RHEA-COMP:9863"/>
        <dbReference type="Rhea" id="RHEA-COMP:11604"/>
        <dbReference type="ChEBI" id="CHEBI:15377"/>
        <dbReference type="ChEBI" id="CHEBI:29999"/>
        <dbReference type="ChEBI" id="CHEBI:43474"/>
        <dbReference type="ChEBI" id="CHEBI:83421"/>
        <dbReference type="EC" id="3.1.3.16"/>
    </reaction>
</comment>
<dbReference type="Pfam" id="PF13672">
    <property type="entry name" value="PP2C_2"/>
    <property type="match status" value="1"/>
</dbReference>
<dbReference type="SMART" id="SM00332">
    <property type="entry name" value="PP2Cc"/>
    <property type="match status" value="1"/>
</dbReference>
<reference evidence="4 5" key="1">
    <citation type="submission" date="2018-02" db="EMBL/GenBank/DDBJ databases">
        <title>Draft genome sequences of Elsinoe sp., causing black scab on jojoba.</title>
        <authorList>
            <person name="Stodart B."/>
            <person name="Jeffress S."/>
            <person name="Ash G."/>
            <person name="Arun Chinnappa K."/>
        </authorList>
    </citation>
    <scope>NUCLEOTIDE SEQUENCE [LARGE SCALE GENOMIC DNA]</scope>
    <source>
        <strain evidence="4 5">Hillstone_2</strain>
    </source>
</reference>
<dbReference type="PANTHER" id="PTHR12320">
    <property type="entry name" value="PROTEIN PHOSPHATASE 2C"/>
    <property type="match status" value="1"/>
</dbReference>
<keyword evidence="1" id="KW-0378">Hydrolase</keyword>
<evidence type="ECO:0000256" key="2">
    <source>
        <dbReference type="SAM" id="MobiDB-lite"/>
    </source>
</evidence>
<dbReference type="PANTHER" id="PTHR12320:SF24">
    <property type="entry name" value="PROTEIN PHOSPHATASE"/>
    <property type="match status" value="1"/>
</dbReference>
<feature type="region of interest" description="Disordered" evidence="2">
    <location>
        <begin position="92"/>
        <end position="112"/>
    </location>
</feature>
<name>A0A4U7B4A1_9PEZI</name>
<protein>
    <recommendedName>
        <fullName evidence="1">Protein phosphatase</fullName>
        <ecNumber evidence="1">3.1.3.16</ecNumber>
    </recommendedName>
</protein>
<dbReference type="Gene3D" id="3.60.40.10">
    <property type="entry name" value="PPM-type phosphatase domain"/>
    <property type="match status" value="1"/>
</dbReference>
<dbReference type="PROSITE" id="PS51746">
    <property type="entry name" value="PPM_2"/>
    <property type="match status" value="1"/>
</dbReference>
<dbReference type="SUPFAM" id="SSF81606">
    <property type="entry name" value="PP2C-like"/>
    <property type="match status" value="1"/>
</dbReference>
<keyword evidence="1" id="KW-0464">Manganese</keyword>
<comment type="catalytic activity">
    <reaction evidence="1">
        <text>O-phospho-L-threonyl-[protein] + H2O = L-threonyl-[protein] + phosphate</text>
        <dbReference type="Rhea" id="RHEA:47004"/>
        <dbReference type="Rhea" id="RHEA-COMP:11060"/>
        <dbReference type="Rhea" id="RHEA-COMP:11605"/>
        <dbReference type="ChEBI" id="CHEBI:15377"/>
        <dbReference type="ChEBI" id="CHEBI:30013"/>
        <dbReference type="ChEBI" id="CHEBI:43474"/>
        <dbReference type="ChEBI" id="CHEBI:61977"/>
        <dbReference type="EC" id="3.1.3.16"/>
    </reaction>
</comment>
<comment type="cofactor">
    <cofactor evidence="1">
        <name>Mn(2+)</name>
        <dbReference type="ChEBI" id="CHEBI:29035"/>
    </cofactor>
</comment>
<organism evidence="4 5">
    <name type="scientific">Elsinoe australis</name>
    <dbReference type="NCBI Taxonomy" id="40998"/>
    <lineage>
        <taxon>Eukaryota</taxon>
        <taxon>Fungi</taxon>
        <taxon>Dikarya</taxon>
        <taxon>Ascomycota</taxon>
        <taxon>Pezizomycotina</taxon>
        <taxon>Dothideomycetes</taxon>
        <taxon>Dothideomycetidae</taxon>
        <taxon>Myriangiales</taxon>
        <taxon>Elsinoaceae</taxon>
        <taxon>Elsinoe</taxon>
    </lineage>
</organism>
<comment type="caution">
    <text evidence="4">The sequence shown here is derived from an EMBL/GenBank/DDBJ whole genome shotgun (WGS) entry which is preliminary data.</text>
</comment>
<feature type="compositionally biased region" description="Low complexity" evidence="2">
    <location>
        <begin position="93"/>
        <end position="103"/>
    </location>
</feature>
<evidence type="ECO:0000259" key="3">
    <source>
        <dbReference type="PROSITE" id="PS51746"/>
    </source>
</evidence>
<proteinExistence type="inferred from homology"/>
<feature type="domain" description="PPM-type phosphatase" evidence="3">
    <location>
        <begin position="104"/>
        <end position="384"/>
    </location>
</feature>
<comment type="similarity">
    <text evidence="1">Belongs to the PP2C family.</text>
</comment>
<dbReference type="GO" id="GO:0046872">
    <property type="term" value="F:metal ion binding"/>
    <property type="evidence" value="ECO:0007669"/>
    <property type="project" value="UniProtKB-UniRule"/>
</dbReference>
<evidence type="ECO:0000313" key="4">
    <source>
        <dbReference type="EMBL" id="TKX23586.1"/>
    </source>
</evidence>
<dbReference type="AlphaFoldDB" id="A0A4U7B4A1"/>
<sequence>MLSLRLLRRATRPQIVQIQPLCLAPYTLTHSYAHPYSSSGRSPRPIEPKTGTTTPIPDEAHPVVSKSLFYFEAGYALFAKRPSRPFPPPFLSPPSGSFSDPLSTHNMSRDRRPKVNGEMIRGITNGDDAVLVSDNFICANDGVGAWATKERGHAALWSRLLLHFWALEAERDSYGGNEPDPKRYLDAAYEATKEATAEPNEWLGTTTVSGAFLSTAYNSEPHPMLYVTQLGDSQILVIRPKDKSVIFKTTEQWHWFDCPRQLGTNSPDTPEKNAQMDKVELDEGDVVLAMSDGVVDNLWEHEVVTNVVTSMDKWEAEEKDKSEDNGESEEARGMKFVAQELVKAARVIAEDPFAESPFMERAIEEGLSIEGGKLDDISVVAAICRRRKGQ</sequence>
<keyword evidence="1" id="KW-0479">Metal-binding</keyword>
<dbReference type="InterPro" id="IPR001932">
    <property type="entry name" value="PPM-type_phosphatase-like_dom"/>
</dbReference>
<dbReference type="InterPro" id="IPR036457">
    <property type="entry name" value="PPM-type-like_dom_sf"/>
</dbReference>
<evidence type="ECO:0000313" key="5">
    <source>
        <dbReference type="Proteomes" id="UP000308133"/>
    </source>
</evidence>
<accession>A0A4U7B4A1</accession>
<dbReference type="EC" id="3.1.3.16" evidence="1"/>
<evidence type="ECO:0000256" key="1">
    <source>
        <dbReference type="RuleBase" id="RU366020"/>
    </source>
</evidence>
<feature type="region of interest" description="Disordered" evidence="2">
    <location>
        <begin position="314"/>
        <end position="333"/>
    </location>
</feature>
<gene>
    <name evidence="4" type="ORF">C1H76_4098</name>
</gene>
<dbReference type="EMBL" id="PTQR01000053">
    <property type="protein sequence ID" value="TKX23586.1"/>
    <property type="molecule type" value="Genomic_DNA"/>
</dbReference>
<dbReference type="InterPro" id="IPR039123">
    <property type="entry name" value="PPTC7"/>
</dbReference>
<keyword evidence="1" id="KW-0904">Protein phosphatase</keyword>
<comment type="cofactor">
    <cofactor evidence="1">
        <name>Mg(2+)</name>
        <dbReference type="ChEBI" id="CHEBI:18420"/>
    </cofactor>
</comment>
<dbReference type="GO" id="GO:0004722">
    <property type="term" value="F:protein serine/threonine phosphatase activity"/>
    <property type="evidence" value="ECO:0007669"/>
    <property type="project" value="UniProtKB-EC"/>
</dbReference>
<dbReference type="FunFam" id="3.60.40.10:FF:000118">
    <property type="entry name" value="Phosphatase 2C-like domain-containing protein"/>
    <property type="match status" value="1"/>
</dbReference>